<dbReference type="Proteomes" id="UP000252488">
    <property type="component" value="Unassembled WGS sequence"/>
</dbReference>
<name>A0AAX1QRV1_9VIBR</name>
<evidence type="ECO:0000313" key="2">
    <source>
        <dbReference type="EMBL" id="RBM79295.1"/>
    </source>
</evidence>
<protein>
    <recommendedName>
        <fullName evidence="5">Secreted protein</fullName>
    </recommendedName>
</protein>
<reference evidence="3 4" key="1">
    <citation type="submission" date="2018-06" db="EMBL/GenBank/DDBJ databases">
        <title>Draft genome sequences of nine Vibrio sp. clinical isolates from across the United States representing the closest known relative of Vibrio cholerae.</title>
        <authorList>
            <person name="Islam M.T."/>
            <person name="Liang K."/>
            <person name="Im M.S."/>
            <person name="Winkjer J."/>
            <person name="Busby S."/>
            <person name="Batra D."/>
            <person name="Rowe L."/>
            <person name="Tarr C.L."/>
            <person name="Boucher Y."/>
        </authorList>
    </citation>
    <scope>NUCLEOTIDE SEQUENCE [LARGE SCALE GENOMIC DNA]</scope>
    <source>
        <strain evidence="1 4">2016V-1111</strain>
        <strain evidence="2 3">2016V-1114</strain>
    </source>
</reference>
<evidence type="ECO:0000313" key="4">
    <source>
        <dbReference type="Proteomes" id="UP000252488"/>
    </source>
</evidence>
<evidence type="ECO:0008006" key="5">
    <source>
        <dbReference type="Google" id="ProtNLM"/>
    </source>
</evidence>
<dbReference type="Proteomes" id="UP000252427">
    <property type="component" value="Unassembled WGS sequence"/>
</dbReference>
<organism evidence="2 3">
    <name type="scientific">Vibrio paracholerae</name>
    <dbReference type="NCBI Taxonomy" id="650003"/>
    <lineage>
        <taxon>Bacteria</taxon>
        <taxon>Pseudomonadati</taxon>
        <taxon>Pseudomonadota</taxon>
        <taxon>Gammaproteobacteria</taxon>
        <taxon>Vibrionales</taxon>
        <taxon>Vibrionaceae</taxon>
        <taxon>Vibrio</taxon>
    </lineage>
</organism>
<gene>
    <name evidence="1" type="ORF">DLR69_02245</name>
    <name evidence="2" type="ORF">DLR70_12885</name>
</gene>
<keyword evidence="4" id="KW-1185">Reference proteome</keyword>
<dbReference type="AlphaFoldDB" id="A0AAX1QRV1"/>
<proteinExistence type="predicted"/>
<evidence type="ECO:0000313" key="1">
    <source>
        <dbReference type="EMBL" id="RBM57430.1"/>
    </source>
</evidence>
<evidence type="ECO:0000313" key="3">
    <source>
        <dbReference type="Proteomes" id="UP000252427"/>
    </source>
</evidence>
<dbReference type="EMBL" id="QKKR01000003">
    <property type="protein sequence ID" value="RBM57430.1"/>
    <property type="molecule type" value="Genomic_DNA"/>
</dbReference>
<comment type="caution">
    <text evidence="2">The sequence shown here is derived from an EMBL/GenBank/DDBJ whole genome shotgun (WGS) entry which is preliminary data.</text>
</comment>
<sequence length="102" mass="11407">MGPGEFRRIIFSPIPFLLEAAAVLATFARPNYIVYLCSWGFTHLPPACNSKSFRHITSGSDTHLKTKKGADAPLVLSKKLVLIDTQHIEVAIDQLIHRFLFT</sequence>
<accession>A0AAX1QRV1</accession>
<dbReference type="EMBL" id="QKKS01000028">
    <property type="protein sequence ID" value="RBM79295.1"/>
    <property type="molecule type" value="Genomic_DNA"/>
</dbReference>